<dbReference type="EC" id="2.7.1.-" evidence="1"/>
<accession>J4X2Z0</accession>
<dbReference type="GO" id="GO:0016773">
    <property type="term" value="F:phosphotransferase activity, alcohol group as acceptor"/>
    <property type="evidence" value="ECO:0007669"/>
    <property type="project" value="InterPro"/>
</dbReference>
<evidence type="ECO:0000313" key="1">
    <source>
        <dbReference type="EMBL" id="EJP73590.1"/>
    </source>
</evidence>
<dbReference type="AlphaFoldDB" id="J4X2Z0"/>
<dbReference type="GO" id="GO:0005524">
    <property type="term" value="F:ATP binding"/>
    <property type="evidence" value="ECO:0007669"/>
    <property type="project" value="InterPro"/>
</dbReference>
<dbReference type="PANTHER" id="PTHR30605:SF0">
    <property type="entry name" value="ANHYDRO-N-ACETYLMURAMIC ACID KINASE"/>
    <property type="match status" value="1"/>
</dbReference>
<dbReference type="Pfam" id="PF03702">
    <property type="entry name" value="AnmK"/>
    <property type="match status" value="1"/>
</dbReference>
<dbReference type="GO" id="GO:0006040">
    <property type="term" value="P:amino sugar metabolic process"/>
    <property type="evidence" value="ECO:0007669"/>
    <property type="project" value="InterPro"/>
</dbReference>
<gene>
    <name evidence="1" type="primary">anmK</name>
    <name evidence="1" type="ORF">NT02SARS_0073</name>
</gene>
<dbReference type="PROSITE" id="PS51257">
    <property type="entry name" value="PROKAR_LIPOPROTEIN"/>
    <property type="match status" value="1"/>
</dbReference>
<dbReference type="InterPro" id="IPR005338">
    <property type="entry name" value="Anhydro_N_Ac-Mur_kinase"/>
</dbReference>
<dbReference type="InterPro" id="IPR043129">
    <property type="entry name" value="ATPase_NBD"/>
</dbReference>
<dbReference type="SUPFAM" id="SSF53067">
    <property type="entry name" value="Actin-like ATPase domain"/>
    <property type="match status" value="1"/>
</dbReference>
<dbReference type="GO" id="GO:0009254">
    <property type="term" value="P:peptidoglycan turnover"/>
    <property type="evidence" value="ECO:0007669"/>
    <property type="project" value="InterPro"/>
</dbReference>
<dbReference type="Proteomes" id="UP000010116">
    <property type="component" value="Unassembled WGS sequence"/>
</dbReference>
<reference evidence="1 2" key="1">
    <citation type="journal article" date="2012" name="ISME J.">
        <title>Genomic insights to SAR86, an abundant and uncultivated marine bacterial lineage.</title>
        <authorList>
            <person name="Dupont C.L."/>
            <person name="Rusch D.B."/>
            <person name="Yooseph S."/>
            <person name="Lombardo M.J."/>
            <person name="Richter R.A."/>
            <person name="Valas R."/>
            <person name="Novotny M."/>
            <person name="Yee-Greenbaum J."/>
            <person name="Selengut J.D."/>
            <person name="Haft D.H."/>
            <person name="Halpern A.L."/>
            <person name="Lasken R.S."/>
            <person name="Nealson K."/>
            <person name="Friedman R."/>
            <person name="Venter J.C."/>
        </authorList>
    </citation>
    <scope>NUCLEOTIDE SEQUENCE [LARGE SCALE GENOMIC DNA]</scope>
</reference>
<dbReference type="PANTHER" id="PTHR30605">
    <property type="entry name" value="ANHYDRO-N-ACETYLMURAMIC ACID KINASE"/>
    <property type="match status" value="1"/>
</dbReference>
<sequence length="361" mass="40252">MNKNSIYIGIMTGTSCDGIDISAISVDPISLKAHKTYSMPKKLQNKILEIITNNHTSLSELEIINRELSEVIKNKISVFIKEKKISKKRIIGIGLSGQTVRYQKYKKSFISMQLAEPNLISAYFKIPVIFDFRNSHISHGGMGAPLVKDFHIEVAGKVINKFAFINLGGIANYSVKKGASSWGTDTGPANALMDEYCKNYLNKSFDRDGAIASKGKIHEKIIDELMDHAFFKKKYPKTTGKEDFNLSILPKKFLKKNKEDILATLCEFTAKSIFNALRKNNHLALKSYIVSGGGAKNKYLIERLNSYLDNKVLSSEKIGLPVDAVESMAFAWLAYKKLNNIPTLIKTNNKTVKAVIGSISN</sequence>
<keyword evidence="1" id="KW-0808">Transferase</keyword>
<protein>
    <submittedName>
        <fullName evidence="1">Anhydro-N-acetylmuramic acid kinase</fullName>
        <ecNumber evidence="1">2.7.1.-</ecNumber>
    </submittedName>
</protein>
<name>J4X2Z0_9GAMM</name>
<proteinExistence type="predicted"/>
<dbReference type="HOGENOM" id="CLU_038782_0_0_6"/>
<dbReference type="EMBL" id="JH611165">
    <property type="protein sequence ID" value="EJP73590.1"/>
    <property type="molecule type" value="Genomic_DNA"/>
</dbReference>
<dbReference type="GO" id="GO:0016301">
    <property type="term" value="F:kinase activity"/>
    <property type="evidence" value="ECO:0007669"/>
    <property type="project" value="UniProtKB-KW"/>
</dbReference>
<keyword evidence="1" id="KW-0418">Kinase</keyword>
<organism evidence="1 2">
    <name type="scientific">SAR86 cluster bacterium SAR86B</name>
    <dbReference type="NCBI Taxonomy" id="1123867"/>
    <lineage>
        <taxon>Bacteria</taxon>
        <taxon>Pseudomonadati</taxon>
        <taxon>Pseudomonadota</taxon>
        <taxon>Gammaproteobacteria</taxon>
        <taxon>SAR86 cluster</taxon>
    </lineage>
</organism>
<evidence type="ECO:0000313" key="2">
    <source>
        <dbReference type="Proteomes" id="UP000010116"/>
    </source>
</evidence>
<dbReference type="Gene3D" id="3.30.420.40">
    <property type="match status" value="2"/>
</dbReference>